<dbReference type="InterPro" id="IPR002820">
    <property type="entry name" value="Mopterin_CF_biosynth-C_dom"/>
</dbReference>
<keyword evidence="4" id="KW-0501">Molybdenum cofactor biosynthesis</keyword>
<evidence type="ECO:0000256" key="3">
    <source>
        <dbReference type="ARBA" id="ARBA00012575"/>
    </source>
</evidence>
<dbReference type="UniPathway" id="UPA00344"/>
<dbReference type="SUPFAM" id="SSF55040">
    <property type="entry name" value="Molybdenum cofactor biosynthesis protein C, MoaC"/>
    <property type="match status" value="1"/>
</dbReference>
<dbReference type="InterPro" id="IPR036522">
    <property type="entry name" value="MoaC_sf"/>
</dbReference>
<reference evidence="8 9" key="1">
    <citation type="journal article" name="Sci. Rep.">
        <title>Genome-scale phylogenetic analyses confirm Olpidium as the closest living zoosporic fungus to the non-flagellated, terrestrial fungi.</title>
        <authorList>
            <person name="Chang Y."/>
            <person name="Rochon D."/>
            <person name="Sekimoto S."/>
            <person name="Wang Y."/>
            <person name="Chovatia M."/>
            <person name="Sandor L."/>
            <person name="Salamov A."/>
            <person name="Grigoriev I.V."/>
            <person name="Stajich J.E."/>
            <person name="Spatafora J.W."/>
        </authorList>
    </citation>
    <scope>NUCLEOTIDE SEQUENCE [LARGE SCALE GENOMIC DNA]</scope>
    <source>
        <strain evidence="8">S191</strain>
    </source>
</reference>
<evidence type="ECO:0000313" key="8">
    <source>
        <dbReference type="EMBL" id="KAG5462280.1"/>
    </source>
</evidence>
<comment type="caution">
    <text evidence="8">The sequence shown here is derived from an EMBL/GenBank/DDBJ whole genome shotgun (WGS) entry which is preliminary data.</text>
</comment>
<dbReference type="EMBL" id="JAEFCI010002371">
    <property type="protein sequence ID" value="KAG5462280.1"/>
    <property type="molecule type" value="Genomic_DNA"/>
</dbReference>
<keyword evidence="9" id="KW-1185">Reference proteome</keyword>
<dbReference type="Gene3D" id="3.30.70.640">
    <property type="entry name" value="Molybdopterin cofactor biosynthesis C (MoaC) domain"/>
    <property type="match status" value="1"/>
</dbReference>
<dbReference type="OrthoDB" id="429626at2759"/>
<dbReference type="InterPro" id="IPR050105">
    <property type="entry name" value="MoCo_biosynth_MoaA/MoaC"/>
</dbReference>
<evidence type="ECO:0000259" key="7">
    <source>
        <dbReference type="Pfam" id="PF01967"/>
    </source>
</evidence>
<gene>
    <name evidence="8" type="ORF">BJ554DRAFT_5417</name>
</gene>
<sequence length="245" mass="25697">MGTSKPRGYNVMRTLAGSWSLVCRAAARHVSDGGKRTCNLQAGGWASTSAWTSRHAPAANVGSGRVKRHFTRPRLSPSASGNTFARLTHVDSETGSPAMVDISSKPATARAATAIGHVLLPQRTRELLLENAARTKKGDVLGVAQIAGIAAAKKTSDLVPLCHPLAITHVSVDLEVARDEPPRIDVRASVRTDGKTGVEMEALCAVSVAALTVYDMCKAAGQEGLEITGIKVVEKAGGVSGNWKR</sequence>
<dbReference type="EC" id="4.6.1.17" evidence="3"/>
<evidence type="ECO:0000256" key="1">
    <source>
        <dbReference type="ARBA" id="ARBA00001637"/>
    </source>
</evidence>
<dbReference type="NCBIfam" id="TIGR00581">
    <property type="entry name" value="moaC"/>
    <property type="match status" value="1"/>
</dbReference>
<proteinExistence type="predicted"/>
<accession>A0A8H7ZZN9</accession>
<dbReference type="Pfam" id="PF01967">
    <property type="entry name" value="MoaC"/>
    <property type="match status" value="1"/>
</dbReference>
<evidence type="ECO:0000256" key="6">
    <source>
        <dbReference type="SAM" id="MobiDB-lite"/>
    </source>
</evidence>
<feature type="domain" description="Molybdopterin cofactor biosynthesis C (MoaC)" evidence="7">
    <location>
        <begin position="99"/>
        <end position="238"/>
    </location>
</feature>
<keyword evidence="5" id="KW-0456">Lyase</keyword>
<name>A0A8H7ZZN9_9FUNG</name>
<evidence type="ECO:0000256" key="2">
    <source>
        <dbReference type="ARBA" id="ARBA00005046"/>
    </source>
</evidence>
<protein>
    <recommendedName>
        <fullName evidence="3">cyclic pyranopterin monophosphate synthase</fullName>
        <ecNumber evidence="3">4.6.1.17</ecNumber>
    </recommendedName>
</protein>
<evidence type="ECO:0000313" key="9">
    <source>
        <dbReference type="Proteomes" id="UP000673691"/>
    </source>
</evidence>
<dbReference type="NCBIfam" id="NF006870">
    <property type="entry name" value="PRK09364.1"/>
    <property type="match status" value="1"/>
</dbReference>
<organism evidence="8 9">
    <name type="scientific">Olpidium bornovanus</name>
    <dbReference type="NCBI Taxonomy" id="278681"/>
    <lineage>
        <taxon>Eukaryota</taxon>
        <taxon>Fungi</taxon>
        <taxon>Fungi incertae sedis</taxon>
        <taxon>Olpidiomycota</taxon>
        <taxon>Olpidiomycotina</taxon>
        <taxon>Olpidiomycetes</taxon>
        <taxon>Olpidiales</taxon>
        <taxon>Olpidiaceae</taxon>
        <taxon>Olpidium</taxon>
    </lineage>
</organism>
<dbReference type="GO" id="GO:0061799">
    <property type="term" value="F:cyclic pyranopterin monophosphate synthase activity"/>
    <property type="evidence" value="ECO:0007669"/>
    <property type="project" value="UniProtKB-EC"/>
</dbReference>
<dbReference type="AlphaFoldDB" id="A0A8H7ZZN9"/>
<dbReference type="Proteomes" id="UP000673691">
    <property type="component" value="Unassembled WGS sequence"/>
</dbReference>
<feature type="region of interest" description="Disordered" evidence="6">
    <location>
        <begin position="59"/>
        <end position="82"/>
    </location>
</feature>
<dbReference type="CDD" id="cd01420">
    <property type="entry name" value="MoaC_PE"/>
    <property type="match status" value="1"/>
</dbReference>
<dbReference type="GO" id="GO:0006777">
    <property type="term" value="P:Mo-molybdopterin cofactor biosynthetic process"/>
    <property type="evidence" value="ECO:0007669"/>
    <property type="project" value="UniProtKB-KW"/>
</dbReference>
<evidence type="ECO:0000256" key="4">
    <source>
        <dbReference type="ARBA" id="ARBA00023150"/>
    </source>
</evidence>
<dbReference type="PANTHER" id="PTHR22960">
    <property type="entry name" value="MOLYBDOPTERIN COFACTOR SYNTHESIS PROTEIN A"/>
    <property type="match status" value="1"/>
</dbReference>
<dbReference type="InterPro" id="IPR023045">
    <property type="entry name" value="MoaC"/>
</dbReference>
<comment type="pathway">
    <text evidence="2">Cofactor biosynthesis; molybdopterin biosynthesis.</text>
</comment>
<dbReference type="InterPro" id="IPR047594">
    <property type="entry name" value="MoaC_bact/euk"/>
</dbReference>
<comment type="catalytic activity">
    <reaction evidence="1">
        <text>(8S)-3',8-cyclo-7,8-dihydroguanosine 5'-triphosphate = cyclic pyranopterin phosphate + diphosphate</text>
        <dbReference type="Rhea" id="RHEA:49580"/>
        <dbReference type="ChEBI" id="CHEBI:33019"/>
        <dbReference type="ChEBI" id="CHEBI:59648"/>
        <dbReference type="ChEBI" id="CHEBI:131766"/>
        <dbReference type="EC" id="4.6.1.17"/>
    </reaction>
</comment>
<evidence type="ECO:0000256" key="5">
    <source>
        <dbReference type="ARBA" id="ARBA00023239"/>
    </source>
</evidence>